<evidence type="ECO:0000259" key="1">
    <source>
        <dbReference type="Pfam" id="PF19898"/>
    </source>
</evidence>
<proteinExistence type="predicted"/>
<organism evidence="3 4">
    <name type="scientific">Geofilum rubicundum JCM 15548</name>
    <dbReference type="NCBI Taxonomy" id="1236989"/>
    <lineage>
        <taxon>Bacteria</taxon>
        <taxon>Pseudomonadati</taxon>
        <taxon>Bacteroidota</taxon>
        <taxon>Bacteroidia</taxon>
        <taxon>Marinilabiliales</taxon>
        <taxon>Marinilabiliaceae</taxon>
        <taxon>Geofilum</taxon>
    </lineage>
</organism>
<dbReference type="NCBIfam" id="NF040506">
    <property type="entry name" value="PG0870_Nterm"/>
    <property type="match status" value="1"/>
</dbReference>
<name>A0A0E9LSQ5_9BACT</name>
<dbReference type="InterPro" id="IPR047731">
    <property type="entry name" value="Zinc_ribbon_put"/>
</dbReference>
<dbReference type="AlphaFoldDB" id="A0A0E9LSQ5"/>
<dbReference type="Proteomes" id="UP000032900">
    <property type="component" value="Unassembled WGS sequence"/>
</dbReference>
<evidence type="ECO:0000259" key="2">
    <source>
        <dbReference type="Pfam" id="PF21957"/>
    </source>
</evidence>
<accession>A0A0E9LSQ5</accession>
<feature type="domain" description="Zinc beta-ribbon finger putative" evidence="2">
    <location>
        <begin position="4"/>
        <end position="57"/>
    </location>
</feature>
<keyword evidence="4" id="KW-1185">Reference proteome</keyword>
<feature type="domain" description="DUF6371" evidence="1">
    <location>
        <begin position="111"/>
        <end position="286"/>
    </location>
</feature>
<comment type="caution">
    <text evidence="3">The sequence shown here is derived from an EMBL/GenBank/DDBJ whole genome shotgun (WGS) entry which is preliminary data.</text>
</comment>
<dbReference type="EMBL" id="BAZW01000002">
    <property type="protein sequence ID" value="GAO28328.1"/>
    <property type="molecule type" value="Genomic_DNA"/>
</dbReference>
<dbReference type="InterPro" id="IPR045951">
    <property type="entry name" value="DUF6371"/>
</dbReference>
<dbReference type="RefSeq" id="WP_175577321.1">
    <property type="nucleotide sequence ID" value="NZ_BAZW01000002.1"/>
</dbReference>
<dbReference type="Pfam" id="PF19898">
    <property type="entry name" value="DUF6371"/>
    <property type="match status" value="1"/>
</dbReference>
<protein>
    <submittedName>
        <fullName evidence="3">Uncharacterized protein</fullName>
    </submittedName>
</protein>
<evidence type="ECO:0000313" key="3">
    <source>
        <dbReference type="EMBL" id="GAO28328.1"/>
    </source>
</evidence>
<gene>
    <name evidence="3" type="ORF">JCM15548_1408</name>
</gene>
<dbReference type="Pfam" id="PF21957">
    <property type="entry name" value="Zn_ribbon_16"/>
    <property type="match status" value="1"/>
</dbReference>
<evidence type="ECO:0000313" key="4">
    <source>
        <dbReference type="Proteomes" id="UP000032900"/>
    </source>
</evidence>
<dbReference type="STRING" id="1236989.JCM15548_1408"/>
<sequence>MNDYRYLLDKSSRKFVCPDCNRKRFVKYIDTETGLYLPDQYGRCDKGDGHYFLNPYSDGYARNVEEQKTGNATNFISSSRPHRKPQPQPEPVYFDFETFKKTLQPERYKKNTFIQNLLHKVAHPFNAKDVTKVIELYRLGTVAKGDWMGAITLPYIDIRDNVRTIQVKRFDNENHTTRTGKLDKVILSGLKMENRTPPGWLTSYIEYGDSQGYFTCLFGEHLLSRYPKNPVALVEAPKTAIYGTLYIGLPKTDKDLLWLAVYNKSSFSFEKTKVLDTRNVIVFPDLSEDGSTFKEWDTKAKEYQKKIPKARFYTSDFLEQLATKEDRAAGSDLADILIKNDWRKYRKNIRKEPQAPTSIEGTRITEATSSSTVEKSVFSHRVNENDGSFKLEAHKDYTRAQILQAIADIQPEKDSKALLAEMISDNRLHWCSTTEVIYYIPF</sequence>
<reference evidence="3 4" key="1">
    <citation type="journal article" date="2015" name="Microbes Environ.">
        <title>Distribution and evolution of nitrogen fixation genes in the phylum bacteroidetes.</title>
        <authorList>
            <person name="Inoue J."/>
            <person name="Oshima K."/>
            <person name="Suda W."/>
            <person name="Sakamoto M."/>
            <person name="Iino T."/>
            <person name="Noda S."/>
            <person name="Hongoh Y."/>
            <person name="Hattori M."/>
            <person name="Ohkuma M."/>
        </authorList>
    </citation>
    <scope>NUCLEOTIDE SEQUENCE [LARGE SCALE GENOMIC DNA]</scope>
    <source>
        <strain evidence="3">JCM 15548</strain>
    </source>
</reference>